<feature type="transmembrane region" description="Helical" evidence="2">
    <location>
        <begin position="315"/>
        <end position="333"/>
    </location>
</feature>
<evidence type="ECO:0000256" key="2">
    <source>
        <dbReference type="SAM" id="Phobius"/>
    </source>
</evidence>
<evidence type="ECO:0000256" key="1">
    <source>
        <dbReference type="SAM" id="MobiDB-lite"/>
    </source>
</evidence>
<proteinExistence type="predicted"/>
<keyword evidence="4" id="KW-1185">Reference proteome</keyword>
<sequence>MNISLESKQHNASKIYFAYTYVCGLLLSFAICFGLLVGLQLQISDFILWRQQDDEEKVVYYTVIICYSIFYFSYSSKQFLSIEGLRTTNIVLNFLTVIAWLYIAVMTIFFLQIQKMAVTIKSFIAAMTIPVIIGSLTQFCRTFHLFNKKIRYSNVHYIEKSLFKPFRPKIFSQLLLTALYYIYFNLGDALNYFLSFQLVSYEDTSIVSFTIIFLKLSNAINHSVTVNLSAAFRLNTQLKRHDRVFSLFQTVFIVLIINFFYQVLTFSVRNKIFNAVFMGEISPADFFHAALDGIFGTFNAFTTAIIYSEANKTKGVVIGTMKIVFSVGIWMVAKYTNQGNSHFSVMLYFYKYCVDIVGVGYYVLLFAKYYRIRKINKAEEVVFVEQPAKIVLQQMQSMDNISRNTSTDRESKSKELTTSRDIQKSSKQDMIQSWALEDTKENKE</sequence>
<protein>
    <submittedName>
        <fullName evidence="3">DinF_Protein</fullName>
    </submittedName>
</protein>
<feature type="transmembrane region" description="Helical" evidence="2">
    <location>
        <begin position="90"/>
        <end position="111"/>
    </location>
</feature>
<evidence type="ECO:0000313" key="3">
    <source>
        <dbReference type="EMBL" id="CAL5990993.1"/>
    </source>
</evidence>
<comment type="caution">
    <text evidence="3">The sequence shown here is derived from an EMBL/GenBank/DDBJ whole genome shotgun (WGS) entry which is preliminary data.</text>
</comment>
<feature type="transmembrane region" description="Helical" evidence="2">
    <location>
        <begin position="286"/>
        <end position="308"/>
    </location>
</feature>
<dbReference type="EMBL" id="CAXDID020000026">
    <property type="protein sequence ID" value="CAL5990993.1"/>
    <property type="molecule type" value="Genomic_DNA"/>
</dbReference>
<evidence type="ECO:0000313" key="4">
    <source>
        <dbReference type="Proteomes" id="UP001642409"/>
    </source>
</evidence>
<reference evidence="3 4" key="1">
    <citation type="submission" date="2024-07" db="EMBL/GenBank/DDBJ databases">
        <authorList>
            <person name="Akdeniz Z."/>
        </authorList>
    </citation>
    <scope>NUCLEOTIDE SEQUENCE [LARGE SCALE GENOMIC DNA]</scope>
</reference>
<feature type="region of interest" description="Disordered" evidence="1">
    <location>
        <begin position="401"/>
        <end position="444"/>
    </location>
</feature>
<feature type="compositionally biased region" description="Basic and acidic residues" evidence="1">
    <location>
        <begin position="406"/>
        <end position="427"/>
    </location>
</feature>
<organism evidence="3 4">
    <name type="scientific">Hexamita inflata</name>
    <dbReference type="NCBI Taxonomy" id="28002"/>
    <lineage>
        <taxon>Eukaryota</taxon>
        <taxon>Metamonada</taxon>
        <taxon>Diplomonadida</taxon>
        <taxon>Hexamitidae</taxon>
        <taxon>Hexamitinae</taxon>
        <taxon>Hexamita</taxon>
    </lineage>
</organism>
<dbReference type="Proteomes" id="UP001642409">
    <property type="component" value="Unassembled WGS sequence"/>
</dbReference>
<feature type="transmembrane region" description="Helical" evidence="2">
    <location>
        <begin position="16"/>
        <end position="38"/>
    </location>
</feature>
<feature type="transmembrane region" description="Helical" evidence="2">
    <location>
        <begin position="206"/>
        <end position="232"/>
    </location>
</feature>
<feature type="transmembrane region" description="Helical" evidence="2">
    <location>
        <begin position="244"/>
        <end position="266"/>
    </location>
</feature>
<keyword evidence="2" id="KW-1133">Transmembrane helix</keyword>
<accession>A0ABP1HC62</accession>
<feature type="transmembrane region" description="Helical" evidence="2">
    <location>
        <begin position="58"/>
        <end position="74"/>
    </location>
</feature>
<feature type="transmembrane region" description="Helical" evidence="2">
    <location>
        <begin position="166"/>
        <end position="186"/>
    </location>
</feature>
<gene>
    <name evidence="3" type="ORF">HINF_LOCUS11825</name>
</gene>
<keyword evidence="2" id="KW-0472">Membrane</keyword>
<feature type="transmembrane region" description="Helical" evidence="2">
    <location>
        <begin position="123"/>
        <end position="146"/>
    </location>
</feature>
<feature type="transmembrane region" description="Helical" evidence="2">
    <location>
        <begin position="345"/>
        <end position="367"/>
    </location>
</feature>
<keyword evidence="2" id="KW-0812">Transmembrane</keyword>
<name>A0ABP1HC62_9EUKA</name>